<protein>
    <recommendedName>
        <fullName evidence="3">NAD(P)-dependent oxidoreductase</fullName>
    </recommendedName>
</protein>
<name>A0A4R9G0T5_9LEPT</name>
<dbReference type="EMBL" id="RQEP01000010">
    <property type="protein sequence ID" value="TGK04793.1"/>
    <property type="molecule type" value="Genomic_DNA"/>
</dbReference>
<reference evidence="1" key="1">
    <citation type="journal article" date="2019" name="PLoS Negl. Trop. Dis.">
        <title>Revisiting the worldwide diversity of Leptospira species in the environment.</title>
        <authorList>
            <person name="Vincent A.T."/>
            <person name="Schiettekatte O."/>
            <person name="Bourhy P."/>
            <person name="Veyrier F.J."/>
            <person name="Picardeau M."/>
        </authorList>
    </citation>
    <scope>NUCLEOTIDE SEQUENCE [LARGE SCALE GENOMIC DNA]</scope>
    <source>
        <strain evidence="1">SSS9</strain>
    </source>
</reference>
<dbReference type="OrthoDB" id="9808276at2"/>
<dbReference type="AlphaFoldDB" id="A0A4R9G0T5"/>
<organism evidence="1 2">
    <name type="scientific">Leptospira semungkisensis</name>
    <dbReference type="NCBI Taxonomy" id="2484985"/>
    <lineage>
        <taxon>Bacteria</taxon>
        <taxon>Pseudomonadati</taxon>
        <taxon>Spirochaetota</taxon>
        <taxon>Spirochaetia</taxon>
        <taxon>Leptospirales</taxon>
        <taxon>Leptospiraceae</taxon>
        <taxon>Leptospira</taxon>
    </lineage>
</organism>
<dbReference type="InterPro" id="IPR036291">
    <property type="entry name" value="NAD(P)-bd_dom_sf"/>
</dbReference>
<gene>
    <name evidence="1" type="ORF">EHO59_08010</name>
</gene>
<comment type="caution">
    <text evidence="1">The sequence shown here is derived from an EMBL/GenBank/DDBJ whole genome shotgun (WGS) entry which is preliminary data.</text>
</comment>
<accession>A0A4R9G0T5</accession>
<evidence type="ECO:0000313" key="1">
    <source>
        <dbReference type="EMBL" id="TGK04793.1"/>
    </source>
</evidence>
<dbReference type="RefSeq" id="WP_135586672.1">
    <property type="nucleotide sequence ID" value="NZ_RQEP01000010.1"/>
</dbReference>
<evidence type="ECO:0000313" key="2">
    <source>
        <dbReference type="Proteomes" id="UP000297453"/>
    </source>
</evidence>
<evidence type="ECO:0008006" key="3">
    <source>
        <dbReference type="Google" id="ProtNLM"/>
    </source>
</evidence>
<proteinExistence type="predicted"/>
<dbReference type="PANTHER" id="PTHR40129:SF2">
    <property type="entry name" value="KETOPANTOATE REDUCTASE N-TERMINAL DOMAIN-CONTAINING PROTEIN"/>
    <property type="match status" value="1"/>
</dbReference>
<keyword evidence="2" id="KW-1185">Reference proteome</keyword>
<dbReference type="Proteomes" id="UP000297453">
    <property type="component" value="Unassembled WGS sequence"/>
</dbReference>
<sequence>MSKIAVLGLGYTGLRILQALKKENEVLGFSRKTQEEGSILLDLSDPKEIDSFREKFSDHPFDHSLITFPLHKLETRDLIFQTLFSVSKQVWLFGTTSIYIRNGSEITETSPKDKEHDRYTTESLFLEKGGKILYLSGIYGPGRNPGDWIRKGLIQKTKRQLNLIHGEDVAEAIRLLFSYSGKDLPSELLLSDQQWHTWFEVFRLLEEHGKIGTFPDKEMDREDGFVDSSLIRKFLPSLQTKDFWRELEKLEELT</sequence>
<dbReference type="SUPFAM" id="SSF51735">
    <property type="entry name" value="NAD(P)-binding Rossmann-fold domains"/>
    <property type="match status" value="1"/>
</dbReference>
<dbReference type="Gene3D" id="3.40.50.720">
    <property type="entry name" value="NAD(P)-binding Rossmann-like Domain"/>
    <property type="match status" value="1"/>
</dbReference>
<dbReference type="PANTHER" id="PTHR40129">
    <property type="entry name" value="KETOPANTOATE REDUCTASE N-TERMINAL DOMAIN-CONTAINING PROTEIN"/>
    <property type="match status" value="1"/>
</dbReference>